<accession>A0A8S3RG41</accession>
<feature type="region of interest" description="Disordered" evidence="1">
    <location>
        <begin position="125"/>
        <end position="161"/>
    </location>
</feature>
<feature type="region of interest" description="Disordered" evidence="1">
    <location>
        <begin position="51"/>
        <end position="94"/>
    </location>
</feature>
<dbReference type="SUPFAM" id="SSF56672">
    <property type="entry name" value="DNA/RNA polymerases"/>
    <property type="match status" value="1"/>
</dbReference>
<feature type="region of interest" description="Disordered" evidence="1">
    <location>
        <begin position="207"/>
        <end position="291"/>
    </location>
</feature>
<dbReference type="InterPro" id="IPR052055">
    <property type="entry name" value="Hepadnavirus_pol/RT"/>
</dbReference>
<dbReference type="EMBL" id="CAJPWZ010001066">
    <property type="protein sequence ID" value="CAG2206959.1"/>
    <property type="molecule type" value="Genomic_DNA"/>
</dbReference>
<feature type="domain" description="Reverse transcriptase" evidence="2">
    <location>
        <begin position="518"/>
        <end position="658"/>
    </location>
</feature>
<dbReference type="Proteomes" id="UP000683360">
    <property type="component" value="Unassembled WGS sequence"/>
</dbReference>
<keyword evidence="4" id="KW-1185">Reference proteome</keyword>
<feature type="compositionally biased region" description="Basic residues" evidence="1">
    <location>
        <begin position="229"/>
        <end position="241"/>
    </location>
</feature>
<dbReference type="InterPro" id="IPR000477">
    <property type="entry name" value="RT_dom"/>
</dbReference>
<evidence type="ECO:0000313" key="4">
    <source>
        <dbReference type="Proteomes" id="UP000683360"/>
    </source>
</evidence>
<dbReference type="OrthoDB" id="5951204at2759"/>
<evidence type="ECO:0000259" key="2">
    <source>
        <dbReference type="Pfam" id="PF00078"/>
    </source>
</evidence>
<protein>
    <recommendedName>
        <fullName evidence="2">Reverse transcriptase domain-containing protein</fullName>
    </recommendedName>
</protein>
<organism evidence="3 4">
    <name type="scientific">Mytilus edulis</name>
    <name type="common">Blue mussel</name>
    <dbReference type="NCBI Taxonomy" id="6550"/>
    <lineage>
        <taxon>Eukaryota</taxon>
        <taxon>Metazoa</taxon>
        <taxon>Spiralia</taxon>
        <taxon>Lophotrochozoa</taxon>
        <taxon>Mollusca</taxon>
        <taxon>Bivalvia</taxon>
        <taxon>Autobranchia</taxon>
        <taxon>Pteriomorphia</taxon>
        <taxon>Mytilida</taxon>
        <taxon>Mytiloidea</taxon>
        <taxon>Mytilidae</taxon>
        <taxon>Mytilinae</taxon>
        <taxon>Mytilus</taxon>
    </lineage>
</organism>
<proteinExistence type="predicted"/>
<feature type="region of interest" description="Disordered" evidence="1">
    <location>
        <begin position="1"/>
        <end position="20"/>
    </location>
</feature>
<dbReference type="InterPro" id="IPR043502">
    <property type="entry name" value="DNA/RNA_pol_sf"/>
</dbReference>
<feature type="compositionally biased region" description="Basic and acidic residues" evidence="1">
    <location>
        <begin position="66"/>
        <end position="91"/>
    </location>
</feature>
<dbReference type="Gene3D" id="3.30.70.270">
    <property type="match status" value="1"/>
</dbReference>
<feature type="compositionally biased region" description="Basic residues" evidence="1">
    <location>
        <begin position="272"/>
        <end position="285"/>
    </location>
</feature>
<feature type="compositionally biased region" description="Low complexity" evidence="1">
    <location>
        <begin position="245"/>
        <end position="268"/>
    </location>
</feature>
<dbReference type="Pfam" id="PF00078">
    <property type="entry name" value="RVT_1"/>
    <property type="match status" value="1"/>
</dbReference>
<reference evidence="3" key="1">
    <citation type="submission" date="2021-03" db="EMBL/GenBank/DDBJ databases">
        <authorList>
            <person name="Bekaert M."/>
        </authorList>
    </citation>
    <scope>NUCLEOTIDE SEQUENCE</scope>
</reference>
<comment type="caution">
    <text evidence="3">The sequence shown here is derived from an EMBL/GenBank/DDBJ whole genome shotgun (WGS) entry which is preliminary data.</text>
</comment>
<evidence type="ECO:0000313" key="3">
    <source>
        <dbReference type="EMBL" id="CAG2206959.1"/>
    </source>
</evidence>
<feature type="compositionally biased region" description="Polar residues" evidence="1">
    <location>
        <begin position="151"/>
        <end position="161"/>
    </location>
</feature>
<sequence>MNGRPKRSVPRRDYKNLNSFGTTDSAVQFSFQENMDEDLLDLSLTPEEQDEFREEFVSSVVGPEQSSEHEREASGSKNLEVRTNKEETVDKCEDDDLELRVQLLEKKRDDLKKQQLKDRIRQLEEEVAEMSGNSKTKDTSEKKKPKKKSGEVSQLNIEKNNVTIKDLRKSKKLNKKVDEQLKFLGLDSGESDENGISAAKSISLGKLSKLSQKGFPDSDSHSNSNQKGKSCKKSVDRKKKIVTPVSDSDSSSSESDSDSDSSSSTSSDDSVKKRKVKKSAKKKKSGLVSKSTDKVKNPQFFPHNYLQFEYVNKDLKFKQLNFKQFVAGELEIISNFCKNKSEKEGRLRLLQKVSYFSSVYQWSAILDFYAAWLRQIEIGKKTWNDDPQVLESAVLTGNILPLEFRSSTTKSLKNQASKSSTWFCYKYQRSKCEEKTSPHSATIRGVKVRNHAGARQFSKDIDKYIKKEASYGAILGPFKSNPFRDGLILSPLNSVPKADSEERRVIMDLSFPKGNSVNDCIDKNEYLGNKVDLHYPNVDKLVEIIKKKGPQCHIFKRDLRRAYRQFPLDPKDYNLVGFSWRNHIFVDRVLPMGLKSSAYICQRITNAVSYIVKKFGVEVINYLDDFAGADSPDTADNSFQILKQVLDNCGLEESLEKACPHVPGCHF</sequence>
<dbReference type="InterPro" id="IPR043128">
    <property type="entry name" value="Rev_trsase/Diguanyl_cyclase"/>
</dbReference>
<dbReference type="PANTHER" id="PTHR33050">
    <property type="entry name" value="REVERSE TRANSCRIPTASE DOMAIN-CONTAINING PROTEIN"/>
    <property type="match status" value="1"/>
</dbReference>
<name>A0A8S3RG41_MYTED</name>
<gene>
    <name evidence="3" type="ORF">MEDL_21263</name>
</gene>
<dbReference type="AlphaFoldDB" id="A0A8S3RG41"/>
<dbReference type="PANTHER" id="PTHR33050:SF7">
    <property type="entry name" value="RIBONUCLEASE H"/>
    <property type="match status" value="1"/>
</dbReference>
<dbReference type="Gene3D" id="3.10.10.10">
    <property type="entry name" value="HIV Type 1 Reverse Transcriptase, subunit A, domain 1"/>
    <property type="match status" value="1"/>
</dbReference>
<evidence type="ECO:0000256" key="1">
    <source>
        <dbReference type="SAM" id="MobiDB-lite"/>
    </source>
</evidence>